<name>A0A4V5NER4_9PEZI</name>
<keyword evidence="3" id="KW-0964">Secreted</keyword>
<dbReference type="CDD" id="cd22778">
    <property type="entry name" value="DPBB_CEPL-like"/>
    <property type="match status" value="1"/>
</dbReference>
<comment type="subcellular location">
    <subcellularLocation>
        <location evidence="1">Secreted</location>
    </subcellularLocation>
</comment>
<evidence type="ECO:0000313" key="5">
    <source>
        <dbReference type="EMBL" id="TKA68289.1"/>
    </source>
</evidence>
<feature type="chain" id="PRO_5020526710" description="Protein SnodProt1" evidence="4">
    <location>
        <begin position="17"/>
        <end position="136"/>
    </location>
</feature>
<comment type="caution">
    <text evidence="5">The sequence shown here is derived from an EMBL/GenBank/DDBJ whole genome shotgun (WGS) entry which is preliminary data.</text>
</comment>
<organism evidence="5 6">
    <name type="scientific">Friedmanniomyces simplex</name>
    <dbReference type="NCBI Taxonomy" id="329884"/>
    <lineage>
        <taxon>Eukaryota</taxon>
        <taxon>Fungi</taxon>
        <taxon>Dikarya</taxon>
        <taxon>Ascomycota</taxon>
        <taxon>Pezizomycotina</taxon>
        <taxon>Dothideomycetes</taxon>
        <taxon>Dothideomycetidae</taxon>
        <taxon>Mycosphaerellales</taxon>
        <taxon>Teratosphaeriaceae</taxon>
        <taxon>Friedmanniomyces</taxon>
    </lineage>
</organism>
<feature type="signal peptide" evidence="4">
    <location>
        <begin position="1"/>
        <end position="16"/>
    </location>
</feature>
<evidence type="ECO:0000256" key="1">
    <source>
        <dbReference type="ARBA" id="ARBA00004613"/>
    </source>
</evidence>
<dbReference type="OrthoDB" id="4898945at2759"/>
<dbReference type="SUPFAM" id="SSF50685">
    <property type="entry name" value="Barwin-like endoglucanases"/>
    <property type="match status" value="1"/>
</dbReference>
<dbReference type="STRING" id="329884.A0A4V5NER4"/>
<protein>
    <recommendedName>
        <fullName evidence="7">Protein SnodProt1</fullName>
    </recommendedName>
</protein>
<evidence type="ECO:0000313" key="6">
    <source>
        <dbReference type="Proteomes" id="UP000309340"/>
    </source>
</evidence>
<sequence length="136" mass="14167">MKTTTIFSCLVTAAATTSVSYDPGYDDKSRSMTAVSCSDGVNGLITKYGWQTQGAIPDFPYIGGSDTIAGWNSPSCGECFAVTWNGRTIHMLAIDHTATGLNMAEEAMNDLTGGQAVFLGRIDGAVVVVDVGLCGV</sequence>
<dbReference type="Gene3D" id="2.40.40.10">
    <property type="entry name" value="RlpA-like domain"/>
    <property type="match status" value="1"/>
</dbReference>
<dbReference type="Pfam" id="PF07249">
    <property type="entry name" value="Cerato-platanin"/>
    <property type="match status" value="1"/>
</dbReference>
<reference evidence="5 6" key="1">
    <citation type="submission" date="2017-03" db="EMBL/GenBank/DDBJ databases">
        <title>Genomes of endolithic fungi from Antarctica.</title>
        <authorList>
            <person name="Coleine C."/>
            <person name="Masonjones S."/>
            <person name="Stajich J.E."/>
        </authorList>
    </citation>
    <scope>NUCLEOTIDE SEQUENCE [LARGE SCALE GENOMIC DNA]</scope>
    <source>
        <strain evidence="5 6">CCFEE 5184</strain>
    </source>
</reference>
<dbReference type="Proteomes" id="UP000309340">
    <property type="component" value="Unassembled WGS sequence"/>
</dbReference>
<evidence type="ECO:0008006" key="7">
    <source>
        <dbReference type="Google" id="ProtNLM"/>
    </source>
</evidence>
<dbReference type="GO" id="GO:0005576">
    <property type="term" value="C:extracellular region"/>
    <property type="evidence" value="ECO:0007669"/>
    <property type="project" value="UniProtKB-SubCell"/>
</dbReference>
<keyword evidence="4" id="KW-0732">Signal</keyword>
<dbReference type="EMBL" id="NAJQ01000519">
    <property type="protein sequence ID" value="TKA68289.1"/>
    <property type="molecule type" value="Genomic_DNA"/>
</dbReference>
<gene>
    <name evidence="5" type="ORF">B0A55_04293</name>
</gene>
<dbReference type="InterPro" id="IPR036908">
    <property type="entry name" value="RlpA-like_sf"/>
</dbReference>
<accession>A0A4V5NER4</accession>
<evidence type="ECO:0000256" key="3">
    <source>
        <dbReference type="ARBA" id="ARBA00022525"/>
    </source>
</evidence>
<dbReference type="InterPro" id="IPR010829">
    <property type="entry name" value="Cerato-platanin"/>
</dbReference>
<keyword evidence="6" id="KW-1185">Reference proteome</keyword>
<dbReference type="AlphaFoldDB" id="A0A4V5NER4"/>
<evidence type="ECO:0000256" key="2">
    <source>
        <dbReference type="ARBA" id="ARBA00010421"/>
    </source>
</evidence>
<proteinExistence type="inferred from homology"/>
<evidence type="ECO:0000256" key="4">
    <source>
        <dbReference type="SAM" id="SignalP"/>
    </source>
</evidence>
<comment type="similarity">
    <text evidence="2">Belongs to the cerato-platanin family.</text>
</comment>